<evidence type="ECO:0000313" key="1">
    <source>
        <dbReference type="EMBL" id="SHG89612.1"/>
    </source>
</evidence>
<name>A0A1M5NJC6_9BRAD</name>
<reference evidence="1 2" key="1">
    <citation type="submission" date="2016-11" db="EMBL/GenBank/DDBJ databases">
        <authorList>
            <person name="Jaros S."/>
            <person name="Januszkiewicz K."/>
            <person name="Wedrychowicz H."/>
        </authorList>
    </citation>
    <scope>NUCLEOTIDE SEQUENCE [LARGE SCALE GENOMIC DNA]</scope>
    <source>
        <strain evidence="1 2">GAS138</strain>
    </source>
</reference>
<gene>
    <name evidence="1" type="ORF">SAMN05443248_3018</name>
</gene>
<protein>
    <submittedName>
        <fullName evidence="1">Uncharacterized protein</fullName>
    </submittedName>
</protein>
<dbReference type="Proteomes" id="UP000189796">
    <property type="component" value="Chromosome I"/>
</dbReference>
<organism evidence="1 2">
    <name type="scientific">Bradyrhizobium erythrophlei</name>
    <dbReference type="NCBI Taxonomy" id="1437360"/>
    <lineage>
        <taxon>Bacteria</taxon>
        <taxon>Pseudomonadati</taxon>
        <taxon>Pseudomonadota</taxon>
        <taxon>Alphaproteobacteria</taxon>
        <taxon>Hyphomicrobiales</taxon>
        <taxon>Nitrobacteraceae</taxon>
        <taxon>Bradyrhizobium</taxon>
    </lineage>
</organism>
<accession>A0A1M5NJC6</accession>
<dbReference type="EMBL" id="LT670817">
    <property type="protein sequence ID" value="SHG89612.1"/>
    <property type="molecule type" value="Genomic_DNA"/>
</dbReference>
<proteinExistence type="predicted"/>
<dbReference type="AlphaFoldDB" id="A0A1M5NJC6"/>
<evidence type="ECO:0000313" key="2">
    <source>
        <dbReference type="Proteomes" id="UP000189796"/>
    </source>
</evidence>
<sequence length="97" mass="9811">MQLMGPSAGFLTGLSLSPSDNKIGQRAQCAVATTFRPRPLSFLLVKQPAPASGPRYYGPMGIGGNLGALGPEACAPPVPAPGEAGKPAPDGETYICT</sequence>